<evidence type="ECO:0000313" key="8">
    <source>
        <dbReference type="EMBL" id="SCV70935.1"/>
    </source>
</evidence>
<dbReference type="GO" id="GO:0004664">
    <property type="term" value="F:prephenate dehydratase activity"/>
    <property type="evidence" value="ECO:0007669"/>
    <property type="project" value="InterPro"/>
</dbReference>
<evidence type="ECO:0000256" key="6">
    <source>
        <dbReference type="SAM" id="MobiDB-lite"/>
    </source>
</evidence>
<dbReference type="Pfam" id="PF00800">
    <property type="entry name" value="PDT"/>
    <property type="match status" value="1"/>
</dbReference>
<proteinExistence type="predicted"/>
<keyword evidence="4" id="KW-0456">Lyase</keyword>
<name>A0A238FCL3_9BASI</name>
<feature type="region of interest" description="Disordered" evidence="6">
    <location>
        <begin position="96"/>
        <end position="118"/>
    </location>
</feature>
<dbReference type="GO" id="GO:0009094">
    <property type="term" value="P:L-phenylalanine biosynthetic process"/>
    <property type="evidence" value="ECO:0007669"/>
    <property type="project" value="UniProtKB-KW"/>
</dbReference>
<evidence type="ECO:0000313" key="9">
    <source>
        <dbReference type="Proteomes" id="UP000198372"/>
    </source>
</evidence>
<dbReference type="CDD" id="cd13532">
    <property type="entry name" value="PBP2_PDT_like"/>
    <property type="match status" value="1"/>
</dbReference>
<comment type="pathway">
    <text evidence="5">Amino-acid biosynthesis.</text>
</comment>
<dbReference type="AlphaFoldDB" id="A0A238FCL3"/>
<evidence type="ECO:0000256" key="5">
    <source>
        <dbReference type="ARBA" id="ARBA00029440"/>
    </source>
</evidence>
<keyword evidence="2" id="KW-0057">Aromatic amino acid biosynthesis</keyword>
<evidence type="ECO:0000256" key="2">
    <source>
        <dbReference type="ARBA" id="ARBA00023141"/>
    </source>
</evidence>
<dbReference type="InterPro" id="IPR001086">
    <property type="entry name" value="Preph_deHydtase"/>
</dbReference>
<dbReference type="PROSITE" id="PS51171">
    <property type="entry name" value="PREPHENATE_DEHYDR_3"/>
    <property type="match status" value="1"/>
</dbReference>
<protein>
    <submittedName>
        <fullName evidence="8">BQ2448_3697 protein</fullName>
    </submittedName>
</protein>
<evidence type="ECO:0000259" key="7">
    <source>
        <dbReference type="PROSITE" id="PS51171"/>
    </source>
</evidence>
<accession>A0A238FCL3</accession>
<feature type="domain" description="Prephenate dehydratase" evidence="7">
    <location>
        <begin position="9"/>
        <end position="203"/>
    </location>
</feature>
<keyword evidence="1" id="KW-0028">Amino-acid biosynthesis</keyword>
<evidence type="ECO:0000256" key="3">
    <source>
        <dbReference type="ARBA" id="ARBA00023222"/>
    </source>
</evidence>
<evidence type="ECO:0000256" key="1">
    <source>
        <dbReference type="ARBA" id="ARBA00022605"/>
    </source>
</evidence>
<dbReference type="SUPFAM" id="SSF53850">
    <property type="entry name" value="Periplasmic binding protein-like II"/>
    <property type="match status" value="1"/>
</dbReference>
<keyword evidence="9" id="KW-1185">Reference proteome</keyword>
<sequence>MTPASTAPRIAFLGPLGTYSHQATTDFFGNDCELAPQERIIDVFTNVASASASFGVVPIENSSIGIVHETMQALRTTESSVRGMVGLKVEHALLSRPFPSDEGGKNQDRTGDEGKRKRYKRVYSHEQGISQCVSYLQNNYPLAEVIPVNSTASAAQRVLQDPPEESLAICSIKCAEVYGLRVVDKDIQDGGSANMTRFVVLSLSNTPLPEQYPIAPHLRGYTGDAKT</sequence>
<keyword evidence="3" id="KW-0584">Phenylalanine biosynthesis</keyword>
<dbReference type="PANTHER" id="PTHR21022:SF19">
    <property type="entry name" value="PREPHENATE DEHYDRATASE-RELATED"/>
    <property type="match status" value="1"/>
</dbReference>
<dbReference type="STRING" id="269621.A0A238FCL3"/>
<dbReference type="Proteomes" id="UP000198372">
    <property type="component" value="Unassembled WGS sequence"/>
</dbReference>
<dbReference type="OrthoDB" id="983542at2759"/>
<reference evidence="9" key="1">
    <citation type="submission" date="2016-09" db="EMBL/GenBank/DDBJ databases">
        <authorList>
            <person name="Jeantristanb JTB J.-T."/>
            <person name="Ricardo R."/>
        </authorList>
    </citation>
    <scope>NUCLEOTIDE SEQUENCE [LARGE SCALE GENOMIC DNA]</scope>
</reference>
<gene>
    <name evidence="8" type="ORF">BQ2448_3697</name>
</gene>
<dbReference type="Gene3D" id="3.40.190.10">
    <property type="entry name" value="Periplasmic binding protein-like II"/>
    <property type="match status" value="2"/>
</dbReference>
<feature type="compositionally biased region" description="Basic and acidic residues" evidence="6">
    <location>
        <begin position="102"/>
        <end position="115"/>
    </location>
</feature>
<dbReference type="EMBL" id="FMSP01000006">
    <property type="protein sequence ID" value="SCV70935.1"/>
    <property type="molecule type" value="Genomic_DNA"/>
</dbReference>
<organism evidence="8 9">
    <name type="scientific">Microbotryum intermedium</name>
    <dbReference type="NCBI Taxonomy" id="269621"/>
    <lineage>
        <taxon>Eukaryota</taxon>
        <taxon>Fungi</taxon>
        <taxon>Dikarya</taxon>
        <taxon>Basidiomycota</taxon>
        <taxon>Pucciniomycotina</taxon>
        <taxon>Microbotryomycetes</taxon>
        <taxon>Microbotryales</taxon>
        <taxon>Microbotryaceae</taxon>
        <taxon>Microbotryum</taxon>
    </lineage>
</organism>
<dbReference type="GO" id="GO:0005737">
    <property type="term" value="C:cytoplasm"/>
    <property type="evidence" value="ECO:0007669"/>
    <property type="project" value="TreeGrafter"/>
</dbReference>
<dbReference type="PANTHER" id="PTHR21022">
    <property type="entry name" value="PREPHENATE DEHYDRATASE P PROTEIN"/>
    <property type="match status" value="1"/>
</dbReference>
<evidence type="ECO:0000256" key="4">
    <source>
        <dbReference type="ARBA" id="ARBA00023239"/>
    </source>
</evidence>